<evidence type="ECO:0000313" key="8">
    <source>
        <dbReference type="Proteomes" id="UP000600307"/>
    </source>
</evidence>
<evidence type="ECO:0000256" key="2">
    <source>
        <dbReference type="ARBA" id="ARBA00022741"/>
    </source>
</evidence>
<dbReference type="InterPro" id="IPR003439">
    <property type="entry name" value="ABC_transporter-like_ATP-bd"/>
</dbReference>
<dbReference type="Pfam" id="PF00005">
    <property type="entry name" value="ABC_tran"/>
    <property type="match status" value="1"/>
</dbReference>
<evidence type="ECO:0000256" key="5">
    <source>
        <dbReference type="ARBA" id="ARBA00037066"/>
    </source>
</evidence>
<dbReference type="RefSeq" id="WP_195816906.1">
    <property type="nucleotide sequence ID" value="NZ_JADOBH010000001.1"/>
</dbReference>
<comment type="function">
    <text evidence="5">Part of the ABC transporter complex HmuTUV involved in hemin import. Responsible for energy coupling to the transport system.</text>
</comment>
<evidence type="ECO:0000259" key="6">
    <source>
        <dbReference type="PROSITE" id="PS50893"/>
    </source>
</evidence>
<comment type="caution">
    <text evidence="7">The sequence shown here is derived from an EMBL/GenBank/DDBJ whole genome shotgun (WGS) entry which is preliminary data.</text>
</comment>
<evidence type="ECO:0000313" key="7">
    <source>
        <dbReference type="EMBL" id="MBF7955186.1"/>
    </source>
</evidence>
<dbReference type="PROSITE" id="PS00211">
    <property type="entry name" value="ABC_TRANSPORTER_1"/>
    <property type="match status" value="1"/>
</dbReference>
<proteinExistence type="predicted"/>
<dbReference type="InterPro" id="IPR027417">
    <property type="entry name" value="P-loop_NTPase"/>
</dbReference>
<feature type="domain" description="ABC transporter" evidence="6">
    <location>
        <begin position="8"/>
        <end position="244"/>
    </location>
</feature>
<evidence type="ECO:0000256" key="3">
    <source>
        <dbReference type="ARBA" id="ARBA00022840"/>
    </source>
</evidence>
<dbReference type="NCBIfam" id="NF010068">
    <property type="entry name" value="PRK13548.1"/>
    <property type="match status" value="1"/>
</dbReference>
<protein>
    <submittedName>
        <fullName evidence="7">Heme ABC transporter ATP-binding protein</fullName>
    </submittedName>
</protein>
<dbReference type="InterPro" id="IPR017871">
    <property type="entry name" value="ABC_transporter-like_CS"/>
</dbReference>
<organism evidence="7 8">
    <name type="scientific">Rahnella victoriana</name>
    <dbReference type="NCBI Taxonomy" id="1510570"/>
    <lineage>
        <taxon>Bacteria</taxon>
        <taxon>Pseudomonadati</taxon>
        <taxon>Pseudomonadota</taxon>
        <taxon>Gammaproteobacteria</taxon>
        <taxon>Enterobacterales</taxon>
        <taxon>Yersiniaceae</taxon>
        <taxon>Rahnella</taxon>
    </lineage>
</organism>
<dbReference type="SUPFAM" id="SSF52540">
    <property type="entry name" value="P-loop containing nucleoside triphosphate hydrolases"/>
    <property type="match status" value="1"/>
</dbReference>
<keyword evidence="4" id="KW-1278">Translocase</keyword>
<keyword evidence="3 7" id="KW-0067">ATP-binding</keyword>
<keyword evidence="8" id="KW-1185">Reference proteome</keyword>
<accession>A0ABS0DMT6</accession>
<dbReference type="PROSITE" id="PS50893">
    <property type="entry name" value="ABC_TRANSPORTER_2"/>
    <property type="match status" value="1"/>
</dbReference>
<dbReference type="GO" id="GO:0005524">
    <property type="term" value="F:ATP binding"/>
    <property type="evidence" value="ECO:0007669"/>
    <property type="project" value="UniProtKB-KW"/>
</dbReference>
<dbReference type="Proteomes" id="UP000600307">
    <property type="component" value="Unassembled WGS sequence"/>
</dbReference>
<keyword evidence="2" id="KW-0547">Nucleotide-binding</keyword>
<dbReference type="PANTHER" id="PTHR42794:SF1">
    <property type="entry name" value="HEMIN IMPORT ATP-BINDING PROTEIN HMUV"/>
    <property type="match status" value="1"/>
</dbReference>
<dbReference type="CDD" id="cd03214">
    <property type="entry name" value="ABC_Iron-Siderophores_B12_Hemin"/>
    <property type="match status" value="1"/>
</dbReference>
<dbReference type="InterPro" id="IPR003593">
    <property type="entry name" value="AAA+_ATPase"/>
</dbReference>
<dbReference type="Gene3D" id="3.40.50.300">
    <property type="entry name" value="P-loop containing nucleotide triphosphate hydrolases"/>
    <property type="match status" value="1"/>
</dbReference>
<keyword evidence="1" id="KW-0813">Transport</keyword>
<dbReference type="EMBL" id="JADOBH010000001">
    <property type="protein sequence ID" value="MBF7955186.1"/>
    <property type="molecule type" value="Genomic_DNA"/>
</dbReference>
<dbReference type="SMART" id="SM00382">
    <property type="entry name" value="AAA"/>
    <property type="match status" value="1"/>
</dbReference>
<evidence type="ECO:0000256" key="1">
    <source>
        <dbReference type="ARBA" id="ARBA00022448"/>
    </source>
</evidence>
<evidence type="ECO:0000256" key="4">
    <source>
        <dbReference type="ARBA" id="ARBA00022967"/>
    </source>
</evidence>
<sequence length="262" mass="29073">MSDFSSSMHAENLSYSAGGRRLINDVSLSLQSGEMVALIGPNGAGKSTLMRILTGYLTPQSGQCSLLGKPLTEWSAQELARTRAVMRQNSTLAFGFTVREVLTLGRSPHGQQNMQRALTEVMAQTDCLSLAERDYRHLSGGEQQRVQLARVLIQLWQPEPSPRWLFLDEPTSALDLYHQQHSLRLLRQLTRQTPLTVCCVLHDLNLAALYADRIILLHSGSVVASGTPAEVLSEGILSRWYQADLNVCPHPETALPQVFLRQ</sequence>
<name>A0ABS0DMT6_9GAMM</name>
<reference evidence="7 8" key="1">
    <citation type="submission" date="2020-11" db="EMBL/GenBank/DDBJ databases">
        <title>Taxonomic investigation of Rahnella spp.</title>
        <authorList>
            <person name="Lee S.D."/>
        </authorList>
    </citation>
    <scope>NUCLEOTIDE SEQUENCE [LARGE SCALE GENOMIC DNA]</scope>
    <source>
        <strain evidence="7 8">SAP-10</strain>
    </source>
</reference>
<gene>
    <name evidence="7" type="ORF">IV431_06425</name>
</gene>
<dbReference type="PANTHER" id="PTHR42794">
    <property type="entry name" value="HEMIN IMPORT ATP-BINDING PROTEIN HMUV"/>
    <property type="match status" value="1"/>
</dbReference>